<name>A0A0C3LBM3_9AGAM</name>
<organism evidence="7 8">
    <name type="scientific">Tulasnella calospora MUT 4182</name>
    <dbReference type="NCBI Taxonomy" id="1051891"/>
    <lineage>
        <taxon>Eukaryota</taxon>
        <taxon>Fungi</taxon>
        <taxon>Dikarya</taxon>
        <taxon>Basidiomycota</taxon>
        <taxon>Agaricomycotina</taxon>
        <taxon>Agaricomycetes</taxon>
        <taxon>Cantharellales</taxon>
        <taxon>Tulasnellaceae</taxon>
        <taxon>Tulasnella</taxon>
    </lineage>
</organism>
<feature type="chain" id="PRO_5002175740" description="SH3 domain-containing protein" evidence="5">
    <location>
        <begin position="28"/>
        <end position="1423"/>
    </location>
</feature>
<dbReference type="GO" id="GO:1902929">
    <property type="term" value="C:plasma membrane of growing cell tip"/>
    <property type="evidence" value="ECO:0007669"/>
    <property type="project" value="TreeGrafter"/>
</dbReference>
<dbReference type="Gene3D" id="2.120.10.80">
    <property type="entry name" value="Kelch-type beta propeller"/>
    <property type="match status" value="1"/>
</dbReference>
<keyword evidence="5" id="KW-0732">Signal</keyword>
<dbReference type="HOGENOM" id="CLU_005863_1_0_1"/>
<evidence type="ECO:0000259" key="6">
    <source>
        <dbReference type="PROSITE" id="PS50002"/>
    </source>
</evidence>
<dbReference type="EMBL" id="KN822964">
    <property type="protein sequence ID" value="KIO31263.1"/>
    <property type="molecule type" value="Genomic_DNA"/>
</dbReference>
<dbReference type="Proteomes" id="UP000054248">
    <property type="component" value="Unassembled WGS sequence"/>
</dbReference>
<feature type="signal peptide" evidence="5">
    <location>
        <begin position="1"/>
        <end position="27"/>
    </location>
</feature>
<dbReference type="CDD" id="cd00174">
    <property type="entry name" value="SH3"/>
    <property type="match status" value="1"/>
</dbReference>
<dbReference type="InterPro" id="IPR011043">
    <property type="entry name" value="Gal_Oxase/kelch_b-propeller"/>
</dbReference>
<dbReference type="Gene3D" id="2.30.30.40">
    <property type="entry name" value="SH3 Domains"/>
    <property type="match status" value="1"/>
</dbReference>
<sequence length="1423" mass="146390">MKQLISKPSSISLLTLAFLLSPDLANAATPKIDLTRMGTVGVAGSFAGFDLFDPSKNITFDPSSSTLLLRATDGSLSPIAATNQGGSIQAACSLDGKLYLGGLFSNIAGVPVQNIASYDPGARSFNALGAQNAGVDGAVSSLYCDASSHSLWVGGKFRSPVPLDASAVQQYGGAVVRYTPANNSWSPPPFVGLTGSSSQVFSITPNIASSSLLFGGSFLTQFGSNTSLAQNISNPNVPQSSGATPFSTSLVPVPLGGAEIVGSPSSRTSGFSNASNILCPAGADGPGNSWRTLDGSPSVITVRTFRFITASGIRLGNTFVDGRGAKTFSLTAIPDNDCITLTYVDPATGKNATCSDACPLAHDSSVPYQDFLFPTSRTITGFQVTINDWYGASAGLHILQLLSSGAFASAIGTDNGDSCYAPGASQVQQTGSWQTVNAYTDIAGTTQNVLIATFPVGTAPANAPSMTYHPYVSASGNYNVYLYIPGCQNLQDCGKRTTVKVTVMPGANLPAATTTVSQQVNDDTKQLVYSGPIYPSTPSYTSTVLLGLADSPAGTGSGGQFDMVADGIQFILTSPIAGNSTSVNGNGTLTGGAIGFGFYEWPLNSAALNATSVLPNTTITPLDGLATSFYSALGPSASTDSTSSIRAIAPYADNQIIFAGQFNLASVGASNVAAYANGNIVKVGGSGLNGLVNAMVTTSDYKTVYVGGAFTGSADGTQTGYRGLARYDVASSAWSAVGGGVDGVVSDVSMANNQLNVAGNFTHIYANPSDNIGTPVAGFASFDLSSSSWVVDGGLLIGSMTLAVAGDGNSTTQYIAGNVASSSQYGVSGWAILENGDDGQAVVRPSGVKLGVITPSSNPARVKRHSIGSNPWLSAAAPHSGPVSKRQAVGSSTSLPADTQSPAPAVLAGAYWTNSSTSNQVVILGGNFSVPSSPTGTGVALYDAGSKQLKPLKGNQVNGVVYSLLVSGNTLVIGGDFTVTGVSGQGLALYDLQHEQWLSYPDQPLQGGSVTVRSISTSTSVPNSIIVAGTFASAGSLSCEAICAWDDSSKQWQALGNGVRGQIAAVDYAGSNQELMVVGGALTLSDGTSANVAMYSLKNSTWRALGTAPGIVTAVTVNNFNESSIFAAGRTSDGTPFLAHWDGNTWSIQNSGWTGNTIIHQLKLVPLQDTHSSNSILESDRMLLISGAINSNTQGSMSSTLYDGQTFYPYLVASSADGSPGSVSSFFNSYSTFSFNHRKFLATGIVILVSIAIATGIVFLLLLLGILWTLCTRREAGLAHPNPEDDDDESSFRHHRPSSLLEHINAATRTTILGGAGLGGAGAAAAHRKGDASEDTHADPDMWARAETPSDVMGATGMMSEGEPSDVNRPTHARYSFAGGAEGELPVAAGQEIMVLDDRDESWWYVRDTTSGREGVVPASYLY</sequence>
<feature type="region of interest" description="Disordered" evidence="3">
    <location>
        <begin position="871"/>
        <end position="899"/>
    </location>
</feature>
<dbReference type="InterPro" id="IPR048266">
    <property type="entry name" value="Rax2-like_second"/>
</dbReference>
<dbReference type="PANTHER" id="PTHR31778:SF2">
    <property type="entry name" value="BUD SITE SELECTION PROTEIN RAX2"/>
    <property type="match status" value="1"/>
</dbReference>
<feature type="region of interest" description="Disordered" evidence="3">
    <location>
        <begin position="1324"/>
        <end position="1343"/>
    </location>
</feature>
<dbReference type="InterPro" id="IPR024982">
    <property type="entry name" value="Rax2-like_C"/>
</dbReference>
<dbReference type="Pfam" id="PF20842">
    <property type="entry name" value="Rax2_2"/>
    <property type="match status" value="1"/>
</dbReference>
<feature type="compositionally biased region" description="Polar residues" evidence="3">
    <location>
        <begin position="889"/>
        <end position="899"/>
    </location>
</feature>
<feature type="compositionally biased region" description="Basic and acidic residues" evidence="3">
    <location>
        <begin position="1328"/>
        <end position="1343"/>
    </location>
</feature>
<dbReference type="Pfam" id="PF20843">
    <property type="entry name" value="Rax2_3"/>
    <property type="match status" value="1"/>
</dbReference>
<evidence type="ECO:0000256" key="5">
    <source>
        <dbReference type="SAM" id="SignalP"/>
    </source>
</evidence>
<proteinExistence type="predicted"/>
<dbReference type="OrthoDB" id="2503993at2759"/>
<dbReference type="InterPro" id="IPR048265">
    <property type="entry name" value="Rax2-like_third"/>
</dbReference>
<reference evidence="7 8" key="1">
    <citation type="submission" date="2014-04" db="EMBL/GenBank/DDBJ databases">
        <authorList>
            <consortium name="DOE Joint Genome Institute"/>
            <person name="Kuo A."/>
            <person name="Girlanda M."/>
            <person name="Perotto S."/>
            <person name="Kohler A."/>
            <person name="Nagy L.G."/>
            <person name="Floudas D."/>
            <person name="Copeland A."/>
            <person name="Barry K.W."/>
            <person name="Cichocki N."/>
            <person name="Veneault-Fourrey C."/>
            <person name="LaButti K."/>
            <person name="Lindquist E.A."/>
            <person name="Lipzen A."/>
            <person name="Lundell T."/>
            <person name="Morin E."/>
            <person name="Murat C."/>
            <person name="Sun H."/>
            <person name="Tunlid A."/>
            <person name="Henrissat B."/>
            <person name="Grigoriev I.V."/>
            <person name="Hibbett D.S."/>
            <person name="Martin F."/>
            <person name="Nordberg H.P."/>
            <person name="Cantor M.N."/>
            <person name="Hua S.X."/>
        </authorList>
    </citation>
    <scope>NUCLEOTIDE SEQUENCE [LARGE SCALE GENOMIC DNA]</scope>
    <source>
        <strain evidence="7 8">MUT 4182</strain>
    </source>
</reference>
<dbReference type="PANTHER" id="PTHR31778">
    <property type="entry name" value="BUD SITE SELECTION PROTEIN RAX2"/>
    <property type="match status" value="1"/>
</dbReference>
<keyword evidence="4" id="KW-0472">Membrane</keyword>
<dbReference type="Pfam" id="PF00018">
    <property type="entry name" value="SH3_1"/>
    <property type="match status" value="1"/>
</dbReference>
<dbReference type="SUPFAM" id="SSF117281">
    <property type="entry name" value="Kelch motif"/>
    <property type="match status" value="1"/>
</dbReference>
<keyword evidence="4" id="KW-1133">Transmembrane helix</keyword>
<keyword evidence="4" id="KW-0812">Transmembrane</keyword>
<protein>
    <recommendedName>
        <fullName evidence="6">SH3 domain-containing protein</fullName>
    </recommendedName>
</protein>
<dbReference type="PROSITE" id="PS50002">
    <property type="entry name" value="SH3"/>
    <property type="match status" value="1"/>
</dbReference>
<dbReference type="STRING" id="1051891.A0A0C3LBM3"/>
<keyword evidence="1 2" id="KW-0728">SH3 domain</keyword>
<dbReference type="SMART" id="SM00326">
    <property type="entry name" value="SH3"/>
    <property type="match status" value="1"/>
</dbReference>
<dbReference type="InterPro" id="IPR036028">
    <property type="entry name" value="SH3-like_dom_sf"/>
</dbReference>
<evidence type="ECO:0000313" key="7">
    <source>
        <dbReference type="EMBL" id="KIO31263.1"/>
    </source>
</evidence>
<dbReference type="Pfam" id="PF12768">
    <property type="entry name" value="Rax2"/>
    <property type="match status" value="2"/>
</dbReference>
<evidence type="ECO:0000313" key="8">
    <source>
        <dbReference type="Proteomes" id="UP000054248"/>
    </source>
</evidence>
<reference evidence="8" key="2">
    <citation type="submission" date="2015-01" db="EMBL/GenBank/DDBJ databases">
        <title>Evolutionary Origins and Diversification of the Mycorrhizal Mutualists.</title>
        <authorList>
            <consortium name="DOE Joint Genome Institute"/>
            <consortium name="Mycorrhizal Genomics Consortium"/>
            <person name="Kohler A."/>
            <person name="Kuo A."/>
            <person name="Nagy L.G."/>
            <person name="Floudas D."/>
            <person name="Copeland A."/>
            <person name="Barry K.W."/>
            <person name="Cichocki N."/>
            <person name="Veneault-Fourrey C."/>
            <person name="LaButti K."/>
            <person name="Lindquist E.A."/>
            <person name="Lipzen A."/>
            <person name="Lundell T."/>
            <person name="Morin E."/>
            <person name="Murat C."/>
            <person name="Riley R."/>
            <person name="Ohm R."/>
            <person name="Sun H."/>
            <person name="Tunlid A."/>
            <person name="Henrissat B."/>
            <person name="Grigoriev I.V."/>
            <person name="Hibbett D.S."/>
            <person name="Martin F."/>
        </authorList>
    </citation>
    <scope>NUCLEOTIDE SEQUENCE [LARGE SCALE GENOMIC DNA]</scope>
    <source>
        <strain evidence="8">MUT 4182</strain>
    </source>
</reference>
<dbReference type="InterPro" id="IPR001452">
    <property type="entry name" value="SH3_domain"/>
</dbReference>
<dbReference type="InterPro" id="IPR015915">
    <property type="entry name" value="Kelch-typ_b-propeller"/>
</dbReference>
<feature type="domain" description="SH3" evidence="6">
    <location>
        <begin position="1366"/>
        <end position="1423"/>
    </location>
</feature>
<dbReference type="SUPFAM" id="SSF50044">
    <property type="entry name" value="SH3-domain"/>
    <property type="match status" value="1"/>
</dbReference>
<gene>
    <name evidence="7" type="ORF">M407DRAFT_68092</name>
</gene>
<evidence type="ECO:0000256" key="2">
    <source>
        <dbReference type="PROSITE-ProRule" id="PRU00192"/>
    </source>
</evidence>
<evidence type="ECO:0000256" key="4">
    <source>
        <dbReference type="SAM" id="Phobius"/>
    </source>
</evidence>
<evidence type="ECO:0000256" key="3">
    <source>
        <dbReference type="SAM" id="MobiDB-lite"/>
    </source>
</evidence>
<feature type="transmembrane region" description="Helical" evidence="4">
    <location>
        <begin position="1240"/>
        <end position="1268"/>
    </location>
</feature>
<dbReference type="SUPFAM" id="SSF50965">
    <property type="entry name" value="Galactose oxidase, central domain"/>
    <property type="match status" value="1"/>
</dbReference>
<keyword evidence="8" id="KW-1185">Reference proteome</keyword>
<evidence type="ECO:0000256" key="1">
    <source>
        <dbReference type="ARBA" id="ARBA00022443"/>
    </source>
</evidence>
<accession>A0A0C3LBM3</accession>